<dbReference type="EMBL" id="CADCUQ010001070">
    <property type="protein sequence ID" value="CAA9445875.1"/>
    <property type="molecule type" value="Genomic_DNA"/>
</dbReference>
<feature type="non-terminal residue" evidence="2">
    <location>
        <position position="90"/>
    </location>
</feature>
<gene>
    <name evidence="2" type="ORF">AVDCRST_MAG64-4537</name>
</gene>
<evidence type="ECO:0000313" key="2">
    <source>
        <dbReference type="EMBL" id="CAA9445875.1"/>
    </source>
</evidence>
<accession>A0A6J4QNI4</accession>
<name>A0A6J4QNI4_9BACT</name>
<proteinExistence type="predicted"/>
<feature type="region of interest" description="Disordered" evidence="1">
    <location>
        <begin position="1"/>
        <end position="90"/>
    </location>
</feature>
<feature type="compositionally biased region" description="Basic residues" evidence="1">
    <location>
        <begin position="25"/>
        <end position="34"/>
    </location>
</feature>
<evidence type="ECO:0000256" key="1">
    <source>
        <dbReference type="SAM" id="MobiDB-lite"/>
    </source>
</evidence>
<organism evidence="2">
    <name type="scientific">uncultured Phycisphaerae bacterium</name>
    <dbReference type="NCBI Taxonomy" id="904963"/>
    <lineage>
        <taxon>Bacteria</taxon>
        <taxon>Pseudomonadati</taxon>
        <taxon>Planctomycetota</taxon>
        <taxon>Phycisphaerae</taxon>
        <taxon>environmental samples</taxon>
    </lineage>
</organism>
<feature type="compositionally biased region" description="Basic and acidic residues" evidence="1">
    <location>
        <begin position="1"/>
        <end position="13"/>
    </location>
</feature>
<reference evidence="2" key="1">
    <citation type="submission" date="2020-02" db="EMBL/GenBank/DDBJ databases">
        <authorList>
            <person name="Meier V. D."/>
        </authorList>
    </citation>
    <scope>NUCLEOTIDE SEQUENCE</scope>
    <source>
        <strain evidence="2">AVDCRST_MAG64</strain>
    </source>
</reference>
<protein>
    <submittedName>
        <fullName evidence="2">Uncharacterized protein</fullName>
    </submittedName>
</protein>
<sequence length="90" mass="9691">RVPADQRGDDPHPARAAAEPSSGHHAARRSRRRRADPASQGVCPDSLRTAEQATRIHGNAAGRRTVCGNRQGSRRDAAGRKPRGVVRPDL</sequence>
<dbReference type="AlphaFoldDB" id="A0A6J4QNI4"/>
<feature type="non-terminal residue" evidence="2">
    <location>
        <position position="1"/>
    </location>
</feature>